<dbReference type="InterPro" id="IPR004136">
    <property type="entry name" value="NMO"/>
</dbReference>
<dbReference type="GO" id="GO:0018580">
    <property type="term" value="F:nitronate monooxygenase activity"/>
    <property type="evidence" value="ECO:0007669"/>
    <property type="project" value="InterPro"/>
</dbReference>
<evidence type="ECO:0000313" key="6">
    <source>
        <dbReference type="EMBL" id="QFJ53809.1"/>
    </source>
</evidence>
<organism evidence="6 7">
    <name type="scientific">Pseudobutyrivibrio xylanivorans</name>
    <dbReference type="NCBI Taxonomy" id="185007"/>
    <lineage>
        <taxon>Bacteria</taxon>
        <taxon>Bacillati</taxon>
        <taxon>Bacillota</taxon>
        <taxon>Clostridia</taxon>
        <taxon>Lachnospirales</taxon>
        <taxon>Lachnospiraceae</taxon>
        <taxon>Pseudobutyrivibrio</taxon>
    </lineage>
</organism>
<proteinExistence type="predicted"/>
<dbReference type="RefSeq" id="WP_151622305.1">
    <property type="nucleotide sequence ID" value="NZ_CP043028.1"/>
</dbReference>
<keyword evidence="5" id="KW-0560">Oxidoreductase</keyword>
<dbReference type="PANTHER" id="PTHR32332">
    <property type="entry name" value="2-NITROPROPANE DIOXYGENASE"/>
    <property type="match status" value="1"/>
</dbReference>
<evidence type="ECO:0000256" key="5">
    <source>
        <dbReference type="ARBA" id="ARBA00023002"/>
    </source>
</evidence>
<gene>
    <name evidence="6" type="ORF">FXF36_02470</name>
</gene>
<keyword evidence="4" id="KW-0288">FMN</keyword>
<evidence type="ECO:0000256" key="2">
    <source>
        <dbReference type="ARBA" id="ARBA00013457"/>
    </source>
</evidence>
<dbReference type="Pfam" id="PF03060">
    <property type="entry name" value="NMO"/>
    <property type="match status" value="2"/>
</dbReference>
<protein>
    <recommendedName>
        <fullName evidence="2">Probable nitronate monooxygenase</fullName>
    </recommendedName>
</protein>
<accession>A0A5P6VQ42</accession>
<keyword evidence="3" id="KW-0285">Flavoprotein</keyword>
<sequence>MNLKDLTGTKYPIIQGGMANIATGDFAAAVSNAGGLGLVASGGMNAEALREQIRICKSKTDKPFGVNLMLMNPDVDNIAQMLIEEKVQFITTGAGNPGKYMKGWKEMGAKVFPVVASVALAKVMVRAGADAVIAEGGESGGHVGDMTTMTLLPQVVAAVDVPVIAAGGIASGEQMAAAMLLGACGAQVGTCLLVSEECPIHENYKQALIKAKDNATTVTGRSQGAPVRILKNEMAREYLKLEAAGADRDQLEQITLGGLRRAVVDGDILRGSVMAGQVCGQLTAIRPVATILDELYVNAKHSLSCASSIDI</sequence>
<name>A0A5P6VQ42_PSEXY</name>
<dbReference type="CDD" id="cd04730">
    <property type="entry name" value="NPD_like"/>
    <property type="match status" value="1"/>
</dbReference>
<evidence type="ECO:0000313" key="7">
    <source>
        <dbReference type="Proteomes" id="UP000327030"/>
    </source>
</evidence>
<evidence type="ECO:0000256" key="3">
    <source>
        <dbReference type="ARBA" id="ARBA00022630"/>
    </source>
</evidence>
<dbReference type="AlphaFoldDB" id="A0A5P6VQ42"/>
<dbReference type="Gene3D" id="3.20.20.70">
    <property type="entry name" value="Aldolase class I"/>
    <property type="match status" value="1"/>
</dbReference>
<dbReference type="KEGG" id="pxv:FXF36_02470"/>
<dbReference type="PANTHER" id="PTHR32332:SF20">
    <property type="entry name" value="2-NITROPROPANE DIOXYGENASE-LIKE PROTEIN"/>
    <property type="match status" value="1"/>
</dbReference>
<dbReference type="EMBL" id="CP043028">
    <property type="protein sequence ID" value="QFJ53809.1"/>
    <property type="molecule type" value="Genomic_DNA"/>
</dbReference>
<reference evidence="7" key="1">
    <citation type="submission" date="2019-08" db="EMBL/GenBank/DDBJ databases">
        <title>Complete Genome Sequence of the Polysaccharide-Degrading Rumen Bacterium Pseudobutyrivibrio xylanivorans MA3014.</title>
        <authorList>
            <person name="Palevich N."/>
            <person name="Maclean P.H."/>
            <person name="Kelly W.J."/>
            <person name="Leahy S.C."/>
            <person name="Rakonjac J."/>
            <person name="Attwood G.T."/>
        </authorList>
    </citation>
    <scope>NUCLEOTIDE SEQUENCE [LARGE SCALE GENOMIC DNA]</scope>
    <source>
        <strain evidence="7">MA3014</strain>
    </source>
</reference>
<dbReference type="Proteomes" id="UP000327030">
    <property type="component" value="Chromosome 1"/>
</dbReference>
<evidence type="ECO:0000256" key="4">
    <source>
        <dbReference type="ARBA" id="ARBA00022643"/>
    </source>
</evidence>
<dbReference type="OrthoDB" id="9778912at2"/>
<dbReference type="SUPFAM" id="SSF51412">
    <property type="entry name" value="Inosine monophosphate dehydrogenase (IMPDH)"/>
    <property type="match status" value="1"/>
</dbReference>
<dbReference type="InterPro" id="IPR013785">
    <property type="entry name" value="Aldolase_TIM"/>
</dbReference>
<comment type="function">
    <text evidence="1">Nitronate monooxygenase that uses molecular oxygen to catalyze the oxidative denitrification of alkyl nitronates. Acts on propionate 3-nitronate (P3N), the presumed physiological substrate. Probably functions in the detoxification of P3N, a metabolic poison produced by plants and fungi as a defense mechanism.</text>
</comment>
<evidence type="ECO:0000256" key="1">
    <source>
        <dbReference type="ARBA" id="ARBA00003535"/>
    </source>
</evidence>